<comment type="caution">
    <text evidence="3">The sequence shown here is derived from an EMBL/GenBank/DDBJ whole genome shotgun (WGS) entry which is preliminary data.</text>
</comment>
<dbReference type="InterPro" id="IPR013196">
    <property type="entry name" value="HTH_11"/>
</dbReference>
<feature type="domain" description="Helix-turn-helix type 11" evidence="1">
    <location>
        <begin position="6"/>
        <end position="59"/>
    </location>
</feature>
<proteinExistence type="predicted"/>
<dbReference type="Pfam" id="PF13280">
    <property type="entry name" value="WYL"/>
    <property type="match status" value="1"/>
</dbReference>
<gene>
    <name evidence="3" type="ORF">IA54_008055</name>
</gene>
<dbReference type="AlphaFoldDB" id="A0A1V9H2W6"/>
<dbReference type="SUPFAM" id="SSF46785">
    <property type="entry name" value="Winged helix' DNA-binding domain"/>
    <property type="match status" value="1"/>
</dbReference>
<dbReference type="Proteomes" id="UP000050343">
    <property type="component" value="Unassembled WGS sequence"/>
</dbReference>
<dbReference type="PANTHER" id="PTHR34580">
    <property type="match status" value="1"/>
</dbReference>
<dbReference type="Gene3D" id="1.10.10.10">
    <property type="entry name" value="Winged helix-like DNA-binding domain superfamily/Winged helix DNA-binding domain"/>
    <property type="match status" value="1"/>
</dbReference>
<feature type="domain" description="WYL" evidence="2">
    <location>
        <begin position="141"/>
        <end position="202"/>
    </location>
</feature>
<dbReference type="InterPro" id="IPR036388">
    <property type="entry name" value="WH-like_DNA-bd_sf"/>
</dbReference>
<dbReference type="InterPro" id="IPR051534">
    <property type="entry name" value="CBASS_pafABC_assoc_protein"/>
</dbReference>
<organism evidence="3 4">
    <name type="scientific">Xanthomonas phaseoli pv. syngonii LMG 9055</name>
    <dbReference type="NCBI Taxonomy" id="1437878"/>
    <lineage>
        <taxon>Bacteria</taxon>
        <taxon>Pseudomonadati</taxon>
        <taxon>Pseudomonadota</taxon>
        <taxon>Gammaproteobacteria</taxon>
        <taxon>Lysobacterales</taxon>
        <taxon>Lysobacteraceae</taxon>
        <taxon>Xanthomonas</taxon>
    </lineage>
</organism>
<protein>
    <submittedName>
        <fullName evidence="3">Transcriptional regulator</fullName>
    </submittedName>
</protein>
<accession>A0A1V9H2W6</accession>
<name>A0A1V9H2W6_9XANT</name>
<evidence type="ECO:0000313" key="3">
    <source>
        <dbReference type="EMBL" id="OQP77239.1"/>
    </source>
</evidence>
<sequence>MSRTTRLFELLGLLRAHRLPVSAAVLACELGVSQRSVYRDIDTLRALGAPLEGQAGVGYCLKPGFVLPSLAFSQEELDAVMLGLDWVKQRADPALARNGESALAKILSARKHGDGAGMDIAPPAILTAASTSESVDHPQTAVLRDAIRRQCKLAIGYVDAHDTQSERIVWPIALVYFDDVRVLAAWCERRCAFRHFRVDRLQVQALLETRYPQSRQALVKQWRQQDRDWRSLLTDSDTAQR</sequence>
<dbReference type="Pfam" id="PF08279">
    <property type="entry name" value="HTH_11"/>
    <property type="match status" value="1"/>
</dbReference>
<evidence type="ECO:0000259" key="2">
    <source>
        <dbReference type="Pfam" id="PF13280"/>
    </source>
</evidence>
<reference evidence="3 4" key="1">
    <citation type="journal article" date="2016" name="Plant Pathol.">
        <title>Genetic characterization of strains named as Xanthomonas axonopodis pv. dieffenbachiae leads to a taxonomic revision of the X. axonopodis species complex.</title>
        <authorList>
            <person name="Constantin E.C."/>
            <person name="Cleenwerck I."/>
            <person name="Maes M."/>
            <person name="Baeyen S."/>
            <person name="Van Malderghem C."/>
            <person name="De Vos P."/>
            <person name="Cottyn B."/>
        </authorList>
    </citation>
    <scope>NUCLEOTIDE SEQUENCE [LARGE SCALE GENOMIC DNA]</scope>
    <source>
        <strain evidence="4">LMG9055</strain>
    </source>
</reference>
<dbReference type="PROSITE" id="PS52050">
    <property type="entry name" value="WYL"/>
    <property type="match status" value="1"/>
</dbReference>
<evidence type="ECO:0000259" key="1">
    <source>
        <dbReference type="Pfam" id="PF08279"/>
    </source>
</evidence>
<dbReference type="InterPro" id="IPR026881">
    <property type="entry name" value="WYL_dom"/>
</dbReference>
<dbReference type="PANTHER" id="PTHR34580:SF3">
    <property type="entry name" value="PROTEIN PAFB"/>
    <property type="match status" value="1"/>
</dbReference>
<reference evidence="3 4" key="2">
    <citation type="journal article" date="2017" name="Plant Pathol.">
        <title>Pathogenicity and virulence gene content of Xanthomonas strains infecting Araceae, formerly known as Xanthomonas axonopodis pv. dieffenbachiae.</title>
        <authorList>
            <person name="Constantin E.C."/>
            <person name="Haegeman A."/>
            <person name="Van Vaerenbergh J."/>
            <person name="Baeyen S."/>
            <person name="Van Malderghem C."/>
            <person name="Maes M."/>
            <person name="Cottyn B."/>
        </authorList>
    </citation>
    <scope>NUCLEOTIDE SEQUENCE [LARGE SCALE GENOMIC DNA]</scope>
    <source>
        <strain evidence="4">LMG9055</strain>
    </source>
</reference>
<dbReference type="EMBL" id="JPUO02000177">
    <property type="protein sequence ID" value="OQP77239.1"/>
    <property type="molecule type" value="Genomic_DNA"/>
</dbReference>
<dbReference type="InterPro" id="IPR036390">
    <property type="entry name" value="WH_DNA-bd_sf"/>
</dbReference>
<evidence type="ECO:0000313" key="4">
    <source>
        <dbReference type="Proteomes" id="UP000050343"/>
    </source>
</evidence>